<evidence type="ECO:0000313" key="3">
    <source>
        <dbReference type="Proteomes" id="UP000240739"/>
    </source>
</evidence>
<dbReference type="AlphaFoldDB" id="A0A2T4UBK1"/>
<reference evidence="2 3" key="1">
    <citation type="submission" date="2018-03" db="EMBL/GenBank/DDBJ databases">
        <title>Aquarubrobacter algicola gen. nov., sp. nov., a novel actinobacterium isolated from shallow eutrophic lake during the end of cyanobacterial harmful algal blooms.</title>
        <authorList>
            <person name="Chun S.J."/>
        </authorList>
    </citation>
    <scope>NUCLEOTIDE SEQUENCE [LARGE SCALE GENOMIC DNA]</scope>
    <source>
        <strain evidence="2 3">Seoho-28</strain>
    </source>
</reference>
<dbReference type="OrthoDB" id="4516955at2"/>
<dbReference type="Proteomes" id="UP000240739">
    <property type="component" value="Unassembled WGS sequence"/>
</dbReference>
<name>A0A2T4UBK1_9ACTN</name>
<protein>
    <recommendedName>
        <fullName evidence="1">Mce/MlaD domain-containing protein</fullName>
    </recommendedName>
</protein>
<dbReference type="PANTHER" id="PTHR33371:SF4">
    <property type="entry name" value="INTERMEMBRANE PHOSPHOLIPID TRANSPORT SYSTEM BINDING PROTEIN MLAD"/>
    <property type="match status" value="1"/>
</dbReference>
<evidence type="ECO:0000259" key="1">
    <source>
        <dbReference type="Pfam" id="PF02470"/>
    </source>
</evidence>
<dbReference type="PANTHER" id="PTHR33371">
    <property type="entry name" value="INTERMEMBRANE PHOSPHOLIPID TRANSPORT SYSTEM BINDING PROTEIN MLAD-RELATED"/>
    <property type="match status" value="1"/>
</dbReference>
<keyword evidence="3" id="KW-1185">Reference proteome</keyword>
<sequence>MPLTRTALRGALVALLLVAGVLLAWLRPNPFADPTEVRAVFADAGALQLIGAEVRMAGTPVGRVTGKRRVGAVAEVTMELDDAAGTVRRDATAQLRPRLAFEGTAFIDLQPGGPRSAPLGDGVLPLARTTTFTSLDTVLRLADAPTRARVRGTAAGLARALEPGARAAVNRLLGDAPALLRDTAWVTEAAQGPRPAALQRTVTQLATTTSALAARERDLAPLMRDTAATAAALRGRVATGRAALRRTIAALPATAVALRDGGRRLDGTVARLQPVAAALRPGARRLAPTLRTARPLLRDASSALVAARPLVADLRVALPAGRRAATPTRRVLRTTTPTLRTLDATLLPALLRETGLGIPAYRAFLNMFAGGGGASRAFQTPAQGGSTGAGHFMRFGFRFLTGIGLPAAPCTLLERLRPELADAFATAGACTP</sequence>
<dbReference type="Pfam" id="PF02470">
    <property type="entry name" value="MlaD"/>
    <property type="match status" value="1"/>
</dbReference>
<dbReference type="InterPro" id="IPR003399">
    <property type="entry name" value="Mce/MlaD"/>
</dbReference>
<proteinExistence type="predicted"/>
<comment type="caution">
    <text evidence="2">The sequence shown here is derived from an EMBL/GenBank/DDBJ whole genome shotgun (WGS) entry which is preliminary data.</text>
</comment>
<dbReference type="EMBL" id="PYYB01000005">
    <property type="protein sequence ID" value="PTL54269.1"/>
    <property type="molecule type" value="Genomic_DNA"/>
</dbReference>
<feature type="domain" description="Mce/MlaD" evidence="1">
    <location>
        <begin position="34"/>
        <end position="112"/>
    </location>
</feature>
<evidence type="ECO:0000313" key="2">
    <source>
        <dbReference type="EMBL" id="PTL54269.1"/>
    </source>
</evidence>
<dbReference type="InterPro" id="IPR052336">
    <property type="entry name" value="MlaD_Phospholipid_Transporter"/>
</dbReference>
<organism evidence="2 3">
    <name type="scientific">Paraconexibacter algicola</name>
    <dbReference type="NCBI Taxonomy" id="2133960"/>
    <lineage>
        <taxon>Bacteria</taxon>
        <taxon>Bacillati</taxon>
        <taxon>Actinomycetota</taxon>
        <taxon>Thermoleophilia</taxon>
        <taxon>Solirubrobacterales</taxon>
        <taxon>Paraconexibacteraceae</taxon>
        <taxon>Paraconexibacter</taxon>
    </lineage>
</organism>
<dbReference type="RefSeq" id="WP_107571211.1">
    <property type="nucleotide sequence ID" value="NZ_PYYB01000005.1"/>
</dbReference>
<gene>
    <name evidence="2" type="ORF">C7Y72_21205</name>
</gene>
<accession>A0A2T4UBK1</accession>